<feature type="region of interest" description="Disordered" evidence="1">
    <location>
        <begin position="19"/>
        <end position="57"/>
    </location>
</feature>
<evidence type="ECO:0000313" key="2">
    <source>
        <dbReference type="EMBL" id="GEU07929.1"/>
    </source>
</evidence>
<evidence type="ECO:0000256" key="1">
    <source>
        <dbReference type="SAM" id="MobiDB-lite"/>
    </source>
</evidence>
<reference evidence="2" key="2">
    <citation type="submission" date="2019-12" db="EMBL/GenBank/DDBJ databases">
        <authorList>
            <person name="Hoang T.H.H."/>
            <person name="Okutani A."/>
        </authorList>
    </citation>
    <scope>NUCLEOTIDE SEQUENCE</scope>
    <source>
        <strain evidence="2">HG</strain>
    </source>
</reference>
<reference evidence="2" key="1">
    <citation type="submission" date="2019-12" db="EMBL/GenBank/DDBJ databases">
        <title>Epidemiological and comparative genomic analysis of Bacillus anthracis isolated from northern Vietnam.</title>
        <authorList>
            <person name="Hoang T.T.H."/>
            <person name="Dang D.A."/>
            <person name="Pham M.H."/>
            <person name="Luong M.H."/>
            <person name="Tran N.D."/>
            <person name="Nguyen T.H."/>
            <person name="Nguyen T.T."/>
            <person name="Inoue S."/>
            <person name="Morikawa S."/>
            <person name="Okutani A."/>
        </authorList>
    </citation>
    <scope>NUCLEOTIDE SEQUENCE</scope>
    <source>
        <strain evidence="2">HG</strain>
    </source>
</reference>
<protein>
    <submittedName>
        <fullName evidence="2">Uncharacterized protein</fullName>
    </submittedName>
</protein>
<organism evidence="2">
    <name type="scientific">Bacillus anthracis</name>
    <name type="common">anthrax bacterium</name>
    <dbReference type="NCBI Taxonomy" id="1392"/>
    <lineage>
        <taxon>Bacteria</taxon>
        <taxon>Bacillati</taxon>
        <taxon>Bacillota</taxon>
        <taxon>Bacilli</taxon>
        <taxon>Bacillales</taxon>
        <taxon>Bacillaceae</taxon>
        <taxon>Bacillus</taxon>
        <taxon>Bacillus cereus group</taxon>
    </lineage>
</organism>
<dbReference type="EMBL" id="BLEV01000004">
    <property type="protein sequence ID" value="GEU07929.1"/>
    <property type="molecule type" value="Genomic_DNA"/>
</dbReference>
<dbReference type="AlphaFoldDB" id="A0A640M331"/>
<proteinExistence type="predicted"/>
<feature type="compositionally biased region" description="Polar residues" evidence="1">
    <location>
        <begin position="25"/>
        <end position="36"/>
    </location>
</feature>
<sequence length="57" mass="6639">MQRASHRNWILLKNPGHFERESEMTGDSSTHLSLTSPKKHKKLAYHKISESQSFPFT</sequence>
<name>A0A640M331_BACAN</name>
<gene>
    <name evidence="2" type="ORF">HG1_34140</name>
</gene>
<comment type="caution">
    <text evidence="2">The sequence shown here is derived from an EMBL/GenBank/DDBJ whole genome shotgun (WGS) entry which is preliminary data.</text>
</comment>
<accession>A0A640M331</accession>